<keyword evidence="3" id="KW-1185">Reference proteome</keyword>
<reference evidence="2 3" key="1">
    <citation type="submission" date="2020-08" db="EMBL/GenBank/DDBJ databases">
        <title>Genomic Encyclopedia of Type Strains, Phase IV (KMG-IV): sequencing the most valuable type-strain genomes for metagenomic binning, comparative biology and taxonomic classification.</title>
        <authorList>
            <person name="Goeker M."/>
        </authorList>
    </citation>
    <scope>NUCLEOTIDE SEQUENCE [LARGE SCALE GENOMIC DNA]</scope>
    <source>
        <strain evidence="2 3">DSM 29348</strain>
    </source>
</reference>
<dbReference type="AlphaFoldDB" id="A0A7W6DE40"/>
<evidence type="ECO:0008006" key="4">
    <source>
        <dbReference type="Google" id="ProtNLM"/>
    </source>
</evidence>
<comment type="caution">
    <text evidence="2">The sequence shown here is derived from an EMBL/GenBank/DDBJ whole genome shotgun (WGS) entry which is preliminary data.</text>
</comment>
<dbReference type="PROSITE" id="PS51257">
    <property type="entry name" value="PROKAR_LIPOPROTEIN"/>
    <property type="match status" value="1"/>
</dbReference>
<evidence type="ECO:0000313" key="2">
    <source>
        <dbReference type="EMBL" id="MBB3981591.1"/>
    </source>
</evidence>
<keyword evidence="1" id="KW-0175">Coiled coil</keyword>
<protein>
    <recommendedName>
        <fullName evidence="4">Lipoprotein</fullName>
    </recommendedName>
</protein>
<gene>
    <name evidence="2" type="ORF">GGR44_001238</name>
</gene>
<evidence type="ECO:0000313" key="3">
    <source>
        <dbReference type="Proteomes" id="UP000552757"/>
    </source>
</evidence>
<proteinExistence type="predicted"/>
<sequence length="87" mass="8601">MDKKLLLIGLIAALAGCDARQAVGNGQAYENGADALDNQAADLDARADNLAAAAERAAENAAAEMRAKADADYAAGAGGNAVAQNGN</sequence>
<feature type="coiled-coil region" evidence="1">
    <location>
        <begin position="33"/>
        <end position="60"/>
    </location>
</feature>
<accession>A0A7W6DE40</accession>
<evidence type="ECO:0000256" key="1">
    <source>
        <dbReference type="SAM" id="Coils"/>
    </source>
</evidence>
<name>A0A7W6DE40_9SPHN</name>
<organism evidence="2 3">
    <name type="scientific">Sphingobium fontiphilum</name>
    <dbReference type="NCBI Taxonomy" id="944425"/>
    <lineage>
        <taxon>Bacteria</taxon>
        <taxon>Pseudomonadati</taxon>
        <taxon>Pseudomonadota</taxon>
        <taxon>Alphaproteobacteria</taxon>
        <taxon>Sphingomonadales</taxon>
        <taxon>Sphingomonadaceae</taxon>
        <taxon>Sphingobium</taxon>
    </lineage>
</organism>
<dbReference type="RefSeq" id="WP_183954563.1">
    <property type="nucleotide sequence ID" value="NZ_JACIEB010000002.1"/>
</dbReference>
<dbReference type="EMBL" id="JACIEB010000002">
    <property type="protein sequence ID" value="MBB3981591.1"/>
    <property type="molecule type" value="Genomic_DNA"/>
</dbReference>
<dbReference type="Proteomes" id="UP000552757">
    <property type="component" value="Unassembled WGS sequence"/>
</dbReference>